<feature type="compositionally biased region" description="Polar residues" evidence="4">
    <location>
        <begin position="986"/>
        <end position="998"/>
    </location>
</feature>
<dbReference type="InterPro" id="IPR018247">
    <property type="entry name" value="EF_Hand_1_Ca_BS"/>
</dbReference>
<dbReference type="GeneID" id="6106267"/>
<dbReference type="KEGG" id="bmy:BM_BM10694"/>
<feature type="chain" id="PRO_5023869866" evidence="5">
    <location>
        <begin position="21"/>
        <end position="1212"/>
    </location>
</feature>
<feature type="compositionally biased region" description="Basic and acidic residues" evidence="4">
    <location>
        <begin position="709"/>
        <end position="725"/>
    </location>
</feature>
<evidence type="ECO:0000256" key="4">
    <source>
        <dbReference type="SAM" id="MobiDB-lite"/>
    </source>
</evidence>
<reference evidence="7" key="2">
    <citation type="submission" date="2019-04" db="EMBL/GenBank/DDBJ databases">
        <authorList>
            <person name="Howe K."/>
            <person name="Paulini M."/>
            <person name="Williams G."/>
        </authorList>
    </citation>
    <scope>NUCLEOTIDE SEQUENCE [LARGE SCALE GENOMIC DNA]</scope>
    <source>
        <strain evidence="7">FR3</strain>
    </source>
</reference>
<keyword evidence="5" id="KW-0732">Signal</keyword>
<dbReference type="EMBL" id="CAAKNF010000192">
    <property type="protein sequence ID" value="VIO91222.1"/>
    <property type="molecule type" value="Genomic_DNA"/>
</dbReference>
<feature type="region of interest" description="Disordered" evidence="4">
    <location>
        <begin position="968"/>
        <end position="998"/>
    </location>
</feature>
<name>A0A4E9F5D5_BRUMA</name>
<dbReference type="InterPro" id="IPR011992">
    <property type="entry name" value="EF-hand-dom_pair"/>
</dbReference>
<feature type="compositionally biased region" description="Basic and acidic residues" evidence="4">
    <location>
        <begin position="344"/>
        <end position="358"/>
    </location>
</feature>
<proteinExistence type="predicted"/>
<dbReference type="Gene3D" id="1.10.238.10">
    <property type="entry name" value="EF-hand"/>
    <property type="match status" value="3"/>
</dbReference>
<dbReference type="PROSITE" id="PS50222">
    <property type="entry name" value="EF_HAND_2"/>
    <property type="match status" value="2"/>
</dbReference>
<organism evidence="7">
    <name type="scientific">Brugia malayi</name>
    <name type="common">Filarial nematode worm</name>
    <dbReference type="NCBI Taxonomy" id="6279"/>
    <lineage>
        <taxon>Eukaryota</taxon>
        <taxon>Metazoa</taxon>
        <taxon>Ecdysozoa</taxon>
        <taxon>Nematoda</taxon>
        <taxon>Chromadorea</taxon>
        <taxon>Rhabditida</taxon>
        <taxon>Spirurina</taxon>
        <taxon>Spiruromorpha</taxon>
        <taxon>Filarioidea</taxon>
        <taxon>Onchocercidae</taxon>
        <taxon>Brugia</taxon>
    </lineage>
</organism>
<keyword evidence="2" id="KW-0677">Repeat</keyword>
<dbReference type="Pfam" id="PF13202">
    <property type="entry name" value="EF-hand_5"/>
    <property type="match status" value="1"/>
</dbReference>
<dbReference type="RefSeq" id="XP_042932793.1">
    <property type="nucleotide sequence ID" value="XM_043076859.1"/>
</dbReference>
<feature type="region of interest" description="Disordered" evidence="4">
    <location>
        <begin position="658"/>
        <end position="732"/>
    </location>
</feature>
<feature type="compositionally biased region" description="Polar residues" evidence="4">
    <location>
        <begin position="685"/>
        <end position="701"/>
    </location>
</feature>
<reference evidence="8" key="1">
    <citation type="journal article" date="2007" name="Science">
        <title>Draft genome of the filarial nematode parasite Brugia malayi.</title>
        <authorList>
            <person name="Ghedin E."/>
            <person name="Wang S."/>
            <person name="Spiro D."/>
            <person name="Caler E."/>
            <person name="Zhao Q."/>
            <person name="Crabtree J."/>
            <person name="Allen J.E."/>
            <person name="Delcher A.L."/>
            <person name="Guiliano D.B."/>
            <person name="Miranda-Saavedra D."/>
            <person name="Angiuoli S.V."/>
            <person name="Creasy T."/>
            <person name="Amedeo P."/>
            <person name="Haas B."/>
            <person name="El-Sayed N.M."/>
            <person name="Wortman J.R."/>
            <person name="Feldblyum T."/>
            <person name="Tallon L."/>
            <person name="Schatz M."/>
            <person name="Shumway M."/>
            <person name="Koo H."/>
            <person name="Salzberg S.L."/>
            <person name="Schobel S."/>
            <person name="Pertea M."/>
            <person name="Pop M."/>
            <person name="White O."/>
            <person name="Barton G.J."/>
            <person name="Carlow C.K."/>
            <person name="Crawford M.J."/>
            <person name="Daub J."/>
            <person name="Dimmic M.W."/>
            <person name="Estes C.F."/>
            <person name="Foster J.M."/>
            <person name="Ganatra M."/>
            <person name="Gregory W.F."/>
            <person name="Johnson N.M."/>
            <person name="Jin J."/>
            <person name="Komuniecki R."/>
            <person name="Korf I."/>
            <person name="Kumar S."/>
            <person name="Laney S."/>
            <person name="Li B.W."/>
            <person name="Li W."/>
            <person name="Lindblom T.H."/>
            <person name="Lustigman S."/>
            <person name="Ma D."/>
            <person name="Maina C.V."/>
            <person name="Martin D.M."/>
            <person name="McCarter J.P."/>
            <person name="McReynolds L."/>
            <person name="Mitreva M."/>
            <person name="Nutman T.B."/>
            <person name="Parkinson J."/>
            <person name="Peregrin-Alvarez J.M."/>
            <person name="Poole C."/>
            <person name="Ren Q."/>
            <person name="Saunders L."/>
            <person name="Sluder A.E."/>
            <person name="Smith K."/>
            <person name="Stanke M."/>
            <person name="Unnasch T.R."/>
            <person name="Ware J."/>
            <person name="Wei A.D."/>
            <person name="Weil G."/>
            <person name="Williams D.J."/>
            <person name="Zhang Y."/>
            <person name="Williams S.A."/>
            <person name="Fraser-Liggett C."/>
            <person name="Slatko B."/>
            <person name="Blaxter M.L."/>
            <person name="Scott A.L."/>
        </authorList>
    </citation>
    <scope>NUCLEOTIDE SEQUENCE</scope>
    <source>
        <strain evidence="8">FR3</strain>
    </source>
</reference>
<dbReference type="CTD" id="6106267"/>
<feature type="domain" description="EF-hand" evidence="6">
    <location>
        <begin position="260"/>
        <end position="295"/>
    </location>
</feature>
<accession>A0A4E9F5D5</accession>
<evidence type="ECO:0000256" key="1">
    <source>
        <dbReference type="ARBA" id="ARBA00022723"/>
    </source>
</evidence>
<evidence type="ECO:0000256" key="3">
    <source>
        <dbReference type="ARBA" id="ARBA00022837"/>
    </source>
</evidence>
<feature type="region of interest" description="Disordered" evidence="4">
    <location>
        <begin position="333"/>
        <end position="358"/>
    </location>
</feature>
<keyword evidence="3" id="KW-0106">Calcium</keyword>
<dbReference type="SUPFAM" id="SSF47473">
    <property type="entry name" value="EF-hand"/>
    <property type="match status" value="2"/>
</dbReference>
<dbReference type="GO" id="GO:0005509">
    <property type="term" value="F:calcium ion binding"/>
    <property type="evidence" value="ECO:0007669"/>
    <property type="project" value="InterPro"/>
</dbReference>
<dbReference type="PROSITE" id="PS00018">
    <property type="entry name" value="EF_HAND_1"/>
    <property type="match status" value="1"/>
</dbReference>
<dbReference type="OrthoDB" id="5877777at2759"/>
<sequence>MSRPWILFIAIILFSPTTVGIVNQYITHYDLTKDGKIDRRELRTVAYMDHKLPPTISDDIFRKADRNGDKFIDHTEIIAAARLVQRHVALATLRWLEDHDTDGDGLLSEVELFESIYMELGLSIKDVKSCFWESDVNNDKYLTSSELVETLHCSRLLAQKEAKELLKIYDTDGDHRLNIREAQMLADLRYDIEPGYATTVFENVSHRTDHTINELELIDFLTKLREQAAVAALNKLSNIDQNGDEAVSFSELLQGYEKQLKKSTLKKIFGKVDVNKNAHIDPIEFVSLQNLIADEIRLQTIQNNFEQQYSTTVNATTSLPTLIIFRLPKKTYNQQPTRQRKRRSDQESDKKLTVSDESHPSIKELTAINASSIYFSTIVTSVPKFIKSKKEYQKFPSSGTKSISEMFSNSKRPEYRDVIETDNTKKSEEYSVSVENTSPLIRTMVQRDRKFTSAKNEDQLKANSIRIDENGVRNENKVFINSPNAAYIKKFEKFFNFLQNSIKKISKAIKENNVKQKEDLKSPLRGINITKHWSQTADNTSNTEANETKKIANVPENSISALTTTTKLKIQRDLDDAIYEKIRNEKDFVVHTPIDSSKYKIAAVKKFSGLFDAPFLQFDEKGTGKKVKMINYQSNGSLDRRNFHNAVEKKQKLEDMDEDGCLLNNQTDSFDSEDSSEHSVKRLKCNTQAQTSNGTSSTTPLQKVKRAKLSPESKEESRNQKKQDKPSNITDSLEYEIITVSHKVSVDDESVKVIPDSEDDEEFNEGISTKRINSNQSKHEFTNKHDKFTFQPLHSQLTENHEKQIHYGSDFTGLEKITAKTKRKKLSSHKAEYLEGNKSVNEFRLIGNESNDYKILEANSMFFIEENVTNKHGQEIYSRSQITDFQLTKSQNSSSEQEQLQVINTKYETNNSKEDEFFDQVLSGMLNATFSEMDQTFKAMESENQGKKDFQKITKSLLKLKKNDTTSQISQTPVTSSTAPKIPVTLPSSPKTSTSATINSNFSTHTTIMELNSKAAVEIESDKINQTSTALGMMAHPAADSKDNKDTHESSVGNTGTVKDFAEFIPSMERNGKGEAGEQHVEEVRLLQQKRKKCSHYRHGSQRKFPNMDNISAEDKAAKINTTGVICNKKRLLYECRLKKKYRYKICSNNQRCTFLSHSKETSENIDFPTQDFSQKNKTVRDWRREKTEDLLFRAVQEYQASLRNQEKGTEN</sequence>
<keyword evidence="8" id="KW-1185">Reference proteome</keyword>
<dbReference type="PANTHER" id="PTHR10827:SF98">
    <property type="entry name" value="45 KDA CALCIUM-BINDING PROTEIN"/>
    <property type="match status" value="1"/>
</dbReference>
<dbReference type="InterPro" id="IPR002048">
    <property type="entry name" value="EF_hand_dom"/>
</dbReference>
<dbReference type="AlphaFoldDB" id="A0A4E9F5D5"/>
<dbReference type="SMART" id="SM00054">
    <property type="entry name" value="EFh"/>
    <property type="match status" value="7"/>
</dbReference>
<protein>
    <submittedName>
        <fullName evidence="7 9">EF hand family protein</fullName>
    </submittedName>
</protein>
<reference evidence="9" key="3">
    <citation type="submission" date="2022-04" db="UniProtKB">
        <authorList>
            <consortium name="WormBaseParasite"/>
        </authorList>
    </citation>
    <scope>IDENTIFICATION</scope>
</reference>
<feature type="domain" description="EF-hand" evidence="6">
    <location>
        <begin position="52"/>
        <end position="87"/>
    </location>
</feature>
<evidence type="ECO:0000313" key="8">
    <source>
        <dbReference type="Proteomes" id="UP000006672"/>
    </source>
</evidence>
<evidence type="ECO:0000256" key="2">
    <source>
        <dbReference type="ARBA" id="ARBA00022737"/>
    </source>
</evidence>
<evidence type="ECO:0000256" key="5">
    <source>
        <dbReference type="SAM" id="SignalP"/>
    </source>
</evidence>
<evidence type="ECO:0000313" key="7">
    <source>
        <dbReference type="EMBL" id="VIO91222.1"/>
    </source>
</evidence>
<dbReference type="PANTHER" id="PTHR10827">
    <property type="entry name" value="RETICULOCALBIN"/>
    <property type="match status" value="1"/>
</dbReference>
<feature type="signal peptide" evidence="5">
    <location>
        <begin position="1"/>
        <end position="20"/>
    </location>
</feature>
<dbReference type="Proteomes" id="UP000006672">
    <property type="component" value="Unassembled WGS sequence"/>
</dbReference>
<feature type="compositionally biased region" description="Polar residues" evidence="4">
    <location>
        <begin position="968"/>
        <end position="979"/>
    </location>
</feature>
<accession>A0A8L7SLP3</accession>
<gene>
    <name evidence="7" type="primary">Bm10694</name>
    <name evidence="7" type="ORF">BM_BM10694</name>
</gene>
<evidence type="ECO:0000259" key="6">
    <source>
        <dbReference type="PROSITE" id="PS50222"/>
    </source>
</evidence>
<keyword evidence="1" id="KW-0479">Metal-binding</keyword>
<evidence type="ECO:0000313" key="9">
    <source>
        <dbReference type="WBParaSite" id="Bm10694.1"/>
    </source>
</evidence>
<dbReference type="WBParaSite" id="Bm10694.1">
    <property type="protein sequence ID" value="Bm10694.1"/>
    <property type="gene ID" value="WBGene00230955"/>
</dbReference>